<evidence type="ECO:0000256" key="3">
    <source>
        <dbReference type="ARBA" id="ARBA00022692"/>
    </source>
</evidence>
<dbReference type="NCBIfam" id="TIGR02532">
    <property type="entry name" value="IV_pilin_GFxxxE"/>
    <property type="match status" value="1"/>
</dbReference>
<evidence type="ECO:0000313" key="7">
    <source>
        <dbReference type="EMBL" id="GAH74356.1"/>
    </source>
</evidence>
<dbReference type="GO" id="GO:0016020">
    <property type="term" value="C:membrane"/>
    <property type="evidence" value="ECO:0007669"/>
    <property type="project" value="UniProtKB-SubCell"/>
</dbReference>
<feature type="non-terminal residue" evidence="7">
    <location>
        <position position="72"/>
    </location>
</feature>
<dbReference type="InterPro" id="IPR000983">
    <property type="entry name" value="Bac_GSPG_pilin"/>
</dbReference>
<dbReference type="InterPro" id="IPR045584">
    <property type="entry name" value="Pilin-like"/>
</dbReference>
<dbReference type="SUPFAM" id="SSF54523">
    <property type="entry name" value="Pili subunits"/>
    <property type="match status" value="1"/>
</dbReference>
<gene>
    <name evidence="7" type="ORF">S03H2_47797</name>
</gene>
<dbReference type="PANTHER" id="PTHR30093:SF44">
    <property type="entry name" value="TYPE II SECRETION SYSTEM CORE PROTEIN G"/>
    <property type="match status" value="1"/>
</dbReference>
<keyword evidence="3 6" id="KW-0812">Transmembrane</keyword>
<accession>X1HW11</accession>
<organism evidence="7">
    <name type="scientific">marine sediment metagenome</name>
    <dbReference type="NCBI Taxonomy" id="412755"/>
    <lineage>
        <taxon>unclassified sequences</taxon>
        <taxon>metagenomes</taxon>
        <taxon>ecological metagenomes</taxon>
    </lineage>
</organism>
<name>X1HW11_9ZZZZ</name>
<evidence type="ECO:0008006" key="8">
    <source>
        <dbReference type="Google" id="ProtNLM"/>
    </source>
</evidence>
<proteinExistence type="predicted"/>
<keyword evidence="2" id="KW-0488">Methylation</keyword>
<evidence type="ECO:0000256" key="6">
    <source>
        <dbReference type="SAM" id="Phobius"/>
    </source>
</evidence>
<evidence type="ECO:0000256" key="1">
    <source>
        <dbReference type="ARBA" id="ARBA00004167"/>
    </source>
</evidence>
<comment type="caution">
    <text evidence="7">The sequence shown here is derived from an EMBL/GenBank/DDBJ whole genome shotgun (WGS) entry which is preliminary data.</text>
</comment>
<dbReference type="GO" id="GO:0015627">
    <property type="term" value="C:type II protein secretion system complex"/>
    <property type="evidence" value="ECO:0007669"/>
    <property type="project" value="InterPro"/>
</dbReference>
<evidence type="ECO:0000256" key="5">
    <source>
        <dbReference type="ARBA" id="ARBA00023136"/>
    </source>
</evidence>
<dbReference type="AlphaFoldDB" id="X1HW11"/>
<keyword evidence="4 6" id="KW-1133">Transmembrane helix</keyword>
<evidence type="ECO:0000256" key="4">
    <source>
        <dbReference type="ARBA" id="ARBA00022989"/>
    </source>
</evidence>
<comment type="subcellular location">
    <subcellularLocation>
        <location evidence="1">Membrane</location>
        <topology evidence="1">Single-pass membrane protein</topology>
    </subcellularLocation>
</comment>
<dbReference type="Pfam" id="PF07963">
    <property type="entry name" value="N_methyl"/>
    <property type="match status" value="1"/>
</dbReference>
<reference evidence="7" key="1">
    <citation type="journal article" date="2014" name="Front. Microbiol.">
        <title>High frequency of phylogenetically diverse reductive dehalogenase-homologous genes in deep subseafloor sedimentary metagenomes.</title>
        <authorList>
            <person name="Kawai M."/>
            <person name="Futagami T."/>
            <person name="Toyoda A."/>
            <person name="Takaki Y."/>
            <person name="Nishi S."/>
            <person name="Hori S."/>
            <person name="Arai W."/>
            <person name="Tsubouchi T."/>
            <person name="Morono Y."/>
            <person name="Uchiyama I."/>
            <person name="Ito T."/>
            <person name="Fujiyama A."/>
            <person name="Inagaki F."/>
            <person name="Takami H."/>
        </authorList>
    </citation>
    <scope>NUCLEOTIDE SEQUENCE</scope>
    <source>
        <strain evidence="7">Expedition CK06-06</strain>
    </source>
</reference>
<keyword evidence="5 6" id="KW-0472">Membrane</keyword>
<protein>
    <recommendedName>
        <fullName evidence="8">Type II secretion system protein GspG C-terminal domain-containing protein</fullName>
    </recommendedName>
</protein>
<dbReference type="InterPro" id="IPR012902">
    <property type="entry name" value="N_methyl_site"/>
</dbReference>
<dbReference type="GO" id="GO:0015628">
    <property type="term" value="P:protein secretion by the type II secretion system"/>
    <property type="evidence" value="ECO:0007669"/>
    <property type="project" value="InterPro"/>
</dbReference>
<evidence type="ECO:0000256" key="2">
    <source>
        <dbReference type="ARBA" id="ARBA00022481"/>
    </source>
</evidence>
<dbReference type="Gene3D" id="3.30.700.10">
    <property type="entry name" value="Glycoprotein, Type 4 Pilin"/>
    <property type="match status" value="1"/>
</dbReference>
<dbReference type="EMBL" id="BARU01030088">
    <property type="protein sequence ID" value="GAH74356.1"/>
    <property type="molecule type" value="Genomic_DNA"/>
</dbReference>
<sequence>MKKAFTLVEILIVVAILGILAAIVIPQFQAHSQEAKEAAAKDNLRILRNAIELYAVQHGGVPPGYPADNPDA</sequence>
<dbReference type="PRINTS" id="PR00813">
    <property type="entry name" value="BCTERIALGSPG"/>
</dbReference>
<feature type="transmembrane region" description="Helical" evidence="6">
    <location>
        <begin position="7"/>
        <end position="28"/>
    </location>
</feature>
<dbReference type="PANTHER" id="PTHR30093">
    <property type="entry name" value="GENERAL SECRETION PATHWAY PROTEIN G"/>
    <property type="match status" value="1"/>
</dbReference>